<dbReference type="GeneID" id="78295923"/>
<dbReference type="AlphaFoldDB" id="A0A2U1ASX9"/>
<evidence type="ECO:0000313" key="3">
    <source>
        <dbReference type="Proteomes" id="UP000245959"/>
    </source>
</evidence>
<dbReference type="Proteomes" id="UP000245959">
    <property type="component" value="Unassembled WGS sequence"/>
</dbReference>
<dbReference type="EMBL" id="QEKH01000020">
    <property type="protein sequence ID" value="PVY39544.1"/>
    <property type="molecule type" value="Genomic_DNA"/>
</dbReference>
<feature type="region of interest" description="Disordered" evidence="1">
    <location>
        <begin position="1"/>
        <end position="24"/>
    </location>
</feature>
<comment type="caution">
    <text evidence="2">The sequence shown here is derived from an EMBL/GenBank/DDBJ whole genome shotgun (WGS) entry which is preliminary data.</text>
</comment>
<name>A0A2U1ASX9_9BACT</name>
<accession>A0A2U1ASX9</accession>
<evidence type="ECO:0000256" key="1">
    <source>
        <dbReference type="SAM" id="MobiDB-lite"/>
    </source>
</evidence>
<reference evidence="2 3" key="1">
    <citation type="submission" date="2018-04" db="EMBL/GenBank/DDBJ databases">
        <title>Genomic Encyclopedia of Type Strains, Phase IV (KMG-IV): sequencing the most valuable type-strain genomes for metagenomic binning, comparative biology and taxonomic classification.</title>
        <authorList>
            <person name="Goeker M."/>
        </authorList>
    </citation>
    <scope>NUCLEOTIDE SEQUENCE [LARGE SCALE GENOMIC DNA]</scope>
    <source>
        <strain evidence="2 3">DSM 14823</strain>
    </source>
</reference>
<organism evidence="2 3">
    <name type="scientific">Victivallis vadensis</name>
    <dbReference type="NCBI Taxonomy" id="172901"/>
    <lineage>
        <taxon>Bacteria</taxon>
        <taxon>Pseudomonadati</taxon>
        <taxon>Lentisphaerota</taxon>
        <taxon>Lentisphaeria</taxon>
        <taxon>Victivallales</taxon>
        <taxon>Victivallaceae</taxon>
        <taxon>Victivallis</taxon>
    </lineage>
</organism>
<dbReference type="RefSeq" id="WP_116884632.1">
    <property type="nucleotide sequence ID" value="NZ_CALXNT010000020.1"/>
</dbReference>
<evidence type="ECO:0000313" key="2">
    <source>
        <dbReference type="EMBL" id="PVY39544.1"/>
    </source>
</evidence>
<sequence>MQLLKNGGANGAERVPEAVGQIGRTPEERAELTAVFLESPMTGKMFPAMEGFPEGDAKEIIWKACDNHRDEMSFSRAVFEFHAARYGRVDSLIYLLKEEEKYHCMLDFVGGEFAREELTRLLHMPFDSAAMLEYVMANRAGLRFDAVERRYVLKREEGK</sequence>
<proteinExistence type="predicted"/>
<gene>
    <name evidence="2" type="ORF">C8D82_12020</name>
</gene>
<protein>
    <submittedName>
        <fullName evidence="2">Uncharacterized protein</fullName>
    </submittedName>
</protein>
<keyword evidence="3" id="KW-1185">Reference proteome</keyword>